<keyword evidence="3 6" id="KW-0489">Methyltransferase</keyword>
<dbReference type="GO" id="GO:0005737">
    <property type="term" value="C:cytoplasm"/>
    <property type="evidence" value="ECO:0007669"/>
    <property type="project" value="UniProtKB-SubCell"/>
</dbReference>
<comment type="similarity">
    <text evidence="1 6">Belongs to the methyltransferase superfamily. PrmA family.</text>
</comment>
<keyword evidence="8" id="KW-1185">Reference proteome</keyword>
<feature type="binding site" evidence="6">
    <location>
        <position position="221"/>
    </location>
    <ligand>
        <name>S-adenosyl-L-methionine</name>
        <dbReference type="ChEBI" id="CHEBI:59789"/>
    </ligand>
</feature>
<evidence type="ECO:0000256" key="1">
    <source>
        <dbReference type="ARBA" id="ARBA00009741"/>
    </source>
</evidence>
<dbReference type="PANTHER" id="PTHR43648">
    <property type="entry name" value="ELECTRON TRANSFER FLAVOPROTEIN BETA SUBUNIT LYSINE METHYLTRANSFERASE"/>
    <property type="match status" value="1"/>
</dbReference>
<dbReference type="EC" id="2.1.1.-" evidence="6"/>
<dbReference type="GO" id="GO:0005840">
    <property type="term" value="C:ribosome"/>
    <property type="evidence" value="ECO:0007669"/>
    <property type="project" value="UniProtKB-KW"/>
</dbReference>
<evidence type="ECO:0000256" key="2">
    <source>
        <dbReference type="ARBA" id="ARBA00022490"/>
    </source>
</evidence>
<protein>
    <recommendedName>
        <fullName evidence="6">Ribosomal protein L11 methyltransferase</fullName>
        <shortName evidence="6">L11 Mtase</shortName>
        <ecNumber evidence="6">2.1.1.-</ecNumber>
    </recommendedName>
</protein>
<comment type="subcellular location">
    <subcellularLocation>
        <location evidence="6">Cytoplasm</location>
    </subcellularLocation>
</comment>
<evidence type="ECO:0000313" key="8">
    <source>
        <dbReference type="Proteomes" id="UP000190027"/>
    </source>
</evidence>
<dbReference type="Gene3D" id="3.40.50.150">
    <property type="entry name" value="Vaccinia Virus protein VP39"/>
    <property type="match status" value="1"/>
</dbReference>
<evidence type="ECO:0000256" key="6">
    <source>
        <dbReference type="HAMAP-Rule" id="MF_00735"/>
    </source>
</evidence>
<dbReference type="AlphaFoldDB" id="A0A1T4WN20"/>
<dbReference type="EMBL" id="FUYC01000003">
    <property type="protein sequence ID" value="SKA78609.1"/>
    <property type="molecule type" value="Genomic_DNA"/>
</dbReference>
<feature type="binding site" evidence="6">
    <location>
        <position position="131"/>
    </location>
    <ligand>
        <name>S-adenosyl-L-methionine</name>
        <dbReference type="ChEBI" id="CHEBI:59789"/>
    </ligand>
</feature>
<dbReference type="CDD" id="cd02440">
    <property type="entry name" value="AdoMet_MTases"/>
    <property type="match status" value="1"/>
</dbReference>
<accession>A0A1T4WN20</accession>
<feature type="binding site" evidence="6">
    <location>
        <position position="177"/>
    </location>
    <ligand>
        <name>S-adenosyl-L-methionine</name>
        <dbReference type="ChEBI" id="CHEBI:59789"/>
    </ligand>
</feature>
<proteinExistence type="inferred from homology"/>
<reference evidence="7 8" key="1">
    <citation type="submission" date="2017-02" db="EMBL/GenBank/DDBJ databases">
        <authorList>
            <person name="Peterson S.W."/>
        </authorList>
    </citation>
    <scope>NUCLEOTIDE SEQUENCE [LARGE SCALE GENOMIC DNA]</scope>
    <source>
        <strain evidence="7 8">DSM 16080</strain>
    </source>
</reference>
<keyword evidence="4 6" id="KW-0808">Transferase</keyword>
<dbReference type="InterPro" id="IPR004498">
    <property type="entry name" value="Ribosomal_PrmA_MeTrfase"/>
</dbReference>
<dbReference type="Pfam" id="PF06325">
    <property type="entry name" value="PrmA"/>
    <property type="match status" value="1"/>
</dbReference>
<keyword evidence="2 6" id="KW-0963">Cytoplasm</keyword>
<dbReference type="Proteomes" id="UP000190027">
    <property type="component" value="Unassembled WGS sequence"/>
</dbReference>
<dbReference type="HAMAP" id="MF_00735">
    <property type="entry name" value="Methyltr_PrmA"/>
    <property type="match status" value="1"/>
</dbReference>
<keyword evidence="7" id="KW-0689">Ribosomal protein</keyword>
<dbReference type="GO" id="GO:0032259">
    <property type="term" value="P:methylation"/>
    <property type="evidence" value="ECO:0007669"/>
    <property type="project" value="UniProtKB-KW"/>
</dbReference>
<comment type="catalytic activity">
    <reaction evidence="6">
        <text>L-lysyl-[protein] + 3 S-adenosyl-L-methionine = N(6),N(6),N(6)-trimethyl-L-lysyl-[protein] + 3 S-adenosyl-L-homocysteine + 3 H(+)</text>
        <dbReference type="Rhea" id="RHEA:54192"/>
        <dbReference type="Rhea" id="RHEA-COMP:9752"/>
        <dbReference type="Rhea" id="RHEA-COMP:13826"/>
        <dbReference type="ChEBI" id="CHEBI:15378"/>
        <dbReference type="ChEBI" id="CHEBI:29969"/>
        <dbReference type="ChEBI" id="CHEBI:57856"/>
        <dbReference type="ChEBI" id="CHEBI:59789"/>
        <dbReference type="ChEBI" id="CHEBI:61961"/>
    </reaction>
</comment>
<dbReference type="PANTHER" id="PTHR43648:SF1">
    <property type="entry name" value="ELECTRON TRANSFER FLAVOPROTEIN BETA SUBUNIT LYSINE METHYLTRANSFERASE"/>
    <property type="match status" value="1"/>
</dbReference>
<dbReference type="SUPFAM" id="SSF53335">
    <property type="entry name" value="S-adenosyl-L-methionine-dependent methyltransferases"/>
    <property type="match status" value="1"/>
</dbReference>
<dbReference type="InterPro" id="IPR050078">
    <property type="entry name" value="Ribosomal_L11_MeTrfase_PrmA"/>
</dbReference>
<organism evidence="7 8">
    <name type="scientific">Paucidesulfovibrio gracilis DSM 16080</name>
    <dbReference type="NCBI Taxonomy" id="1121449"/>
    <lineage>
        <taxon>Bacteria</taxon>
        <taxon>Pseudomonadati</taxon>
        <taxon>Thermodesulfobacteriota</taxon>
        <taxon>Desulfovibrionia</taxon>
        <taxon>Desulfovibrionales</taxon>
        <taxon>Desulfovibrionaceae</taxon>
        <taxon>Paucidesulfovibrio</taxon>
    </lineage>
</organism>
<feature type="binding site" evidence="6">
    <location>
        <position position="156"/>
    </location>
    <ligand>
        <name>S-adenosyl-L-methionine</name>
        <dbReference type="ChEBI" id="CHEBI:59789"/>
    </ligand>
</feature>
<dbReference type="RefSeq" id="WP_234990633.1">
    <property type="nucleotide sequence ID" value="NZ_FUYC01000003.1"/>
</dbReference>
<name>A0A1T4WN20_9BACT</name>
<evidence type="ECO:0000256" key="4">
    <source>
        <dbReference type="ARBA" id="ARBA00022679"/>
    </source>
</evidence>
<evidence type="ECO:0000256" key="3">
    <source>
        <dbReference type="ARBA" id="ARBA00022603"/>
    </source>
</evidence>
<dbReference type="InterPro" id="IPR029063">
    <property type="entry name" value="SAM-dependent_MTases_sf"/>
</dbReference>
<dbReference type="GO" id="GO:0016279">
    <property type="term" value="F:protein-lysine N-methyltransferase activity"/>
    <property type="evidence" value="ECO:0007669"/>
    <property type="project" value="RHEA"/>
</dbReference>
<keyword evidence="7" id="KW-0687">Ribonucleoprotein</keyword>
<comment type="function">
    <text evidence="6">Methylates ribosomal protein L11.</text>
</comment>
<dbReference type="STRING" id="1121449.SAMN02745704_01164"/>
<gene>
    <name evidence="6" type="primary">prmA</name>
    <name evidence="7" type="ORF">SAMN02745704_01164</name>
</gene>
<sequence length="285" mass="30960">MLYQVQFTVPSREEIDTTEDVAAFLSERTGAGWEEEETPEGVRCRVFFETPAKADAVAAQARQRWPESEPTVEERVPENWAMGWMDFFVPVACGERFEVLPPWLKDKASPDMTPIIIEPKMAFGTGHHATTSLCLAALSDLFGSDAPQPGNFLDLGTGSGILSIGLAMLGRNGKGLDIDPDAVACARENVETNGMAEHIELATGSLELLEDDEQFEVVVANILSGPLIEMAPRLRRTVAPGGSLILSGILEEQGQAVVDAYMACGLGEPERRVQGEWVALIWTEA</sequence>
<evidence type="ECO:0000313" key="7">
    <source>
        <dbReference type="EMBL" id="SKA78609.1"/>
    </source>
</evidence>
<keyword evidence="5 6" id="KW-0949">S-adenosyl-L-methionine</keyword>
<evidence type="ECO:0000256" key="5">
    <source>
        <dbReference type="ARBA" id="ARBA00022691"/>
    </source>
</evidence>